<evidence type="ECO:0000313" key="2">
    <source>
        <dbReference type="EnsemblProtists" id="EOD32675"/>
    </source>
</evidence>
<reference evidence="3" key="1">
    <citation type="journal article" date="2013" name="Nature">
        <title>Pan genome of the phytoplankton Emiliania underpins its global distribution.</title>
        <authorList>
            <person name="Read B.A."/>
            <person name="Kegel J."/>
            <person name="Klute M.J."/>
            <person name="Kuo A."/>
            <person name="Lefebvre S.C."/>
            <person name="Maumus F."/>
            <person name="Mayer C."/>
            <person name="Miller J."/>
            <person name="Monier A."/>
            <person name="Salamov A."/>
            <person name="Young J."/>
            <person name="Aguilar M."/>
            <person name="Claverie J.M."/>
            <person name="Frickenhaus S."/>
            <person name="Gonzalez K."/>
            <person name="Herman E.K."/>
            <person name="Lin Y.C."/>
            <person name="Napier J."/>
            <person name="Ogata H."/>
            <person name="Sarno A.F."/>
            <person name="Shmutz J."/>
            <person name="Schroeder D."/>
            <person name="de Vargas C."/>
            <person name="Verret F."/>
            <person name="von Dassow P."/>
            <person name="Valentin K."/>
            <person name="Van de Peer Y."/>
            <person name="Wheeler G."/>
            <person name="Dacks J.B."/>
            <person name="Delwiche C.F."/>
            <person name="Dyhrman S.T."/>
            <person name="Glockner G."/>
            <person name="John U."/>
            <person name="Richards T."/>
            <person name="Worden A.Z."/>
            <person name="Zhang X."/>
            <person name="Grigoriev I.V."/>
            <person name="Allen A.E."/>
            <person name="Bidle K."/>
            <person name="Borodovsky M."/>
            <person name="Bowler C."/>
            <person name="Brownlee C."/>
            <person name="Cock J.M."/>
            <person name="Elias M."/>
            <person name="Gladyshev V.N."/>
            <person name="Groth M."/>
            <person name="Guda C."/>
            <person name="Hadaegh A."/>
            <person name="Iglesias-Rodriguez M.D."/>
            <person name="Jenkins J."/>
            <person name="Jones B.M."/>
            <person name="Lawson T."/>
            <person name="Leese F."/>
            <person name="Lindquist E."/>
            <person name="Lobanov A."/>
            <person name="Lomsadze A."/>
            <person name="Malik S.B."/>
            <person name="Marsh M.E."/>
            <person name="Mackinder L."/>
            <person name="Mock T."/>
            <person name="Mueller-Roeber B."/>
            <person name="Pagarete A."/>
            <person name="Parker M."/>
            <person name="Probert I."/>
            <person name="Quesneville H."/>
            <person name="Raines C."/>
            <person name="Rensing S.A."/>
            <person name="Riano-Pachon D.M."/>
            <person name="Richier S."/>
            <person name="Rokitta S."/>
            <person name="Shiraiwa Y."/>
            <person name="Soanes D.M."/>
            <person name="van der Giezen M."/>
            <person name="Wahlund T.M."/>
            <person name="Williams B."/>
            <person name="Wilson W."/>
            <person name="Wolfe G."/>
            <person name="Wurch L.L."/>
        </authorList>
    </citation>
    <scope>NUCLEOTIDE SEQUENCE</scope>
</reference>
<evidence type="ECO:0000256" key="1">
    <source>
        <dbReference type="SAM" id="MobiDB-lite"/>
    </source>
</evidence>
<dbReference type="Proteomes" id="UP000013827">
    <property type="component" value="Unassembled WGS sequence"/>
</dbReference>
<organism evidence="2 3">
    <name type="scientific">Emiliania huxleyi (strain CCMP1516)</name>
    <dbReference type="NCBI Taxonomy" id="280463"/>
    <lineage>
        <taxon>Eukaryota</taxon>
        <taxon>Haptista</taxon>
        <taxon>Haptophyta</taxon>
        <taxon>Prymnesiophyceae</taxon>
        <taxon>Isochrysidales</taxon>
        <taxon>Noelaerhabdaceae</taxon>
        <taxon>Emiliania</taxon>
    </lineage>
</organism>
<feature type="region of interest" description="Disordered" evidence="1">
    <location>
        <begin position="73"/>
        <end position="109"/>
    </location>
</feature>
<reference evidence="2" key="2">
    <citation type="submission" date="2024-10" db="UniProtKB">
        <authorList>
            <consortium name="EnsemblProtists"/>
        </authorList>
    </citation>
    <scope>IDENTIFICATION</scope>
</reference>
<keyword evidence="3" id="KW-1185">Reference proteome</keyword>
<dbReference type="RefSeq" id="XP_005785104.1">
    <property type="nucleotide sequence ID" value="XM_005785047.1"/>
</dbReference>
<sequence length="341" mass="36387">MSTPPPPAASPASPLKVGTPVVVSGSRKYGGVAGTVEKVCDKMVRVSSPDIGSFSVARTNVSVSSATSALKGLTLNGSAPAPRATPESSPRAVHPTSSPATPSTGGSRLAGLRLSKTVLTDREATETSFLLELLGERARVVEVPLPNGLSQPRLPDRTFVDNGRTYQFAACRVFDDGATPWGGKRRCMRCVYYAASGPCFGDPSEELLPPLDLQAELERWADWRALPSARKAASRLELLQSPARLEHAVRQLTSDHFELIDEPQPSSESGGCGFVPEGTEAGHGCGERAASPHPAASRPLPLFVVWAAAEQLREQTLRHEAAVVRLVRRLRIVEQCLWSLG</sequence>
<dbReference type="GeneID" id="17277950"/>
<evidence type="ECO:0008006" key="4">
    <source>
        <dbReference type="Google" id="ProtNLM"/>
    </source>
</evidence>
<evidence type="ECO:0000313" key="3">
    <source>
        <dbReference type="Proteomes" id="UP000013827"/>
    </source>
</evidence>
<dbReference type="HOGENOM" id="CLU_814921_0_0_1"/>
<dbReference type="PaxDb" id="2903-EOD32675"/>
<dbReference type="AlphaFoldDB" id="A0A0D3KA90"/>
<protein>
    <recommendedName>
        <fullName evidence="4">KOW domain-containing protein</fullName>
    </recommendedName>
</protein>
<feature type="compositionally biased region" description="Low complexity" evidence="1">
    <location>
        <begin position="95"/>
        <end position="104"/>
    </location>
</feature>
<dbReference type="KEGG" id="ehx:EMIHUDRAFT_253288"/>
<proteinExistence type="predicted"/>
<name>A0A0D3KA90_EMIH1</name>
<dbReference type="EnsemblProtists" id="EOD32675">
    <property type="protein sequence ID" value="EOD32675"/>
    <property type="gene ID" value="EMIHUDRAFT_253288"/>
</dbReference>
<accession>A0A0D3KA90</accession>